<proteinExistence type="predicted"/>
<dbReference type="InterPro" id="IPR012495">
    <property type="entry name" value="TadE-like_dom"/>
</dbReference>
<sequence>IPLLLLTFGMTELGRAFYQYNSLAKTTRDAARFLSAQGPGDAVDLATAKCLAVYGKRTCSGSTLLPGLTQSMVTVCDSSNCASHLNQSTTTGVINLVTVTITGYPFTSMVPFLVPNITFGAISTTMRQVL</sequence>
<dbReference type="EMBL" id="JAESWB010000078">
    <property type="protein sequence ID" value="MBL4951778.1"/>
    <property type="molecule type" value="Genomic_DNA"/>
</dbReference>
<evidence type="ECO:0000259" key="1">
    <source>
        <dbReference type="Pfam" id="PF07811"/>
    </source>
</evidence>
<evidence type="ECO:0000313" key="2">
    <source>
        <dbReference type="EMBL" id="MBL4951778.1"/>
    </source>
</evidence>
<organism evidence="2 3">
    <name type="scientific">Neobacillus paridis</name>
    <dbReference type="NCBI Taxonomy" id="2803862"/>
    <lineage>
        <taxon>Bacteria</taxon>
        <taxon>Bacillati</taxon>
        <taxon>Bacillota</taxon>
        <taxon>Bacilli</taxon>
        <taxon>Bacillales</taxon>
        <taxon>Bacillaceae</taxon>
        <taxon>Neobacillus</taxon>
    </lineage>
</organism>
<dbReference type="RefSeq" id="WP_202653066.1">
    <property type="nucleotide sequence ID" value="NZ_JAESWB010000078.1"/>
</dbReference>
<reference evidence="2 3" key="1">
    <citation type="submission" date="2021-01" db="EMBL/GenBank/DDBJ databases">
        <title>Genome public.</title>
        <authorList>
            <person name="Liu C."/>
            <person name="Sun Q."/>
        </authorList>
    </citation>
    <scope>NUCLEOTIDE SEQUENCE [LARGE SCALE GENOMIC DNA]</scope>
    <source>
        <strain evidence="2 3">YIM B02564</strain>
    </source>
</reference>
<accession>A0ABS1TMG4</accession>
<name>A0ABS1TMG4_9BACI</name>
<gene>
    <name evidence="2" type="ORF">JK635_05935</name>
</gene>
<evidence type="ECO:0000313" key="3">
    <source>
        <dbReference type="Proteomes" id="UP000623967"/>
    </source>
</evidence>
<feature type="domain" description="TadE-like" evidence="1">
    <location>
        <begin position="2"/>
        <end position="32"/>
    </location>
</feature>
<feature type="non-terminal residue" evidence="2">
    <location>
        <position position="1"/>
    </location>
</feature>
<protein>
    <submittedName>
        <fullName evidence="2">Pilus assembly protein</fullName>
    </submittedName>
</protein>
<dbReference type="Pfam" id="PF07811">
    <property type="entry name" value="TadE"/>
    <property type="match status" value="1"/>
</dbReference>
<dbReference type="Proteomes" id="UP000623967">
    <property type="component" value="Unassembled WGS sequence"/>
</dbReference>
<keyword evidence="3" id="KW-1185">Reference proteome</keyword>
<comment type="caution">
    <text evidence="2">The sequence shown here is derived from an EMBL/GenBank/DDBJ whole genome shotgun (WGS) entry which is preliminary data.</text>
</comment>